<dbReference type="InterPro" id="IPR002307">
    <property type="entry name" value="Tyr-tRNA-ligase"/>
</dbReference>
<keyword evidence="13" id="KW-1185">Reference proteome</keyword>
<dbReference type="Proteomes" id="UP000010473">
    <property type="component" value="Chromosome"/>
</dbReference>
<dbReference type="eggNOG" id="COG0162">
    <property type="taxonomic scope" value="Bacteria"/>
</dbReference>
<organism evidence="12 13">
    <name type="scientific">Stanieria cyanosphaera (strain ATCC 29371 / PCC 7437)</name>
    <dbReference type="NCBI Taxonomy" id="111780"/>
    <lineage>
        <taxon>Bacteria</taxon>
        <taxon>Bacillati</taxon>
        <taxon>Cyanobacteriota</taxon>
        <taxon>Cyanophyceae</taxon>
        <taxon>Pleurocapsales</taxon>
        <taxon>Dermocarpellaceae</taxon>
        <taxon>Stanieria</taxon>
    </lineage>
</organism>
<keyword evidence="1 9" id="KW-0963">Cytoplasm</keyword>
<keyword evidence="2 9" id="KW-0436">Ligase</keyword>
<evidence type="ECO:0000259" key="11">
    <source>
        <dbReference type="Pfam" id="PF22421"/>
    </source>
</evidence>
<dbReference type="CDD" id="cd00805">
    <property type="entry name" value="TyrRS_core"/>
    <property type="match status" value="1"/>
</dbReference>
<dbReference type="PROSITE" id="PS50889">
    <property type="entry name" value="S4"/>
    <property type="match status" value="1"/>
</dbReference>
<evidence type="ECO:0000256" key="1">
    <source>
        <dbReference type="ARBA" id="ARBA00022490"/>
    </source>
</evidence>
<gene>
    <name evidence="9" type="primary">tyrS</name>
    <name evidence="12" type="ordered locus">Sta7437_3434</name>
</gene>
<evidence type="ECO:0000256" key="10">
    <source>
        <dbReference type="PROSITE-ProRule" id="PRU00182"/>
    </source>
</evidence>
<dbReference type="PATRIC" id="fig|111780.3.peg.3559"/>
<evidence type="ECO:0000256" key="6">
    <source>
        <dbReference type="ARBA" id="ARBA00022917"/>
    </source>
</evidence>
<keyword evidence="6 9" id="KW-0648">Protein biosynthesis</keyword>
<dbReference type="GO" id="GO:0005829">
    <property type="term" value="C:cytosol"/>
    <property type="evidence" value="ECO:0007669"/>
    <property type="project" value="TreeGrafter"/>
</dbReference>
<dbReference type="PRINTS" id="PR01040">
    <property type="entry name" value="TRNASYNTHTYR"/>
</dbReference>
<evidence type="ECO:0000256" key="4">
    <source>
        <dbReference type="ARBA" id="ARBA00022840"/>
    </source>
</evidence>
<keyword evidence="3 9" id="KW-0547">Nucleotide-binding</keyword>
<dbReference type="EMBL" id="CP003653">
    <property type="protein sequence ID" value="AFZ36937.1"/>
    <property type="molecule type" value="Genomic_DNA"/>
</dbReference>
<feature type="short sequence motif" description="'HIGH' region" evidence="9">
    <location>
        <begin position="53"/>
        <end position="62"/>
    </location>
</feature>
<keyword evidence="7 9" id="KW-0030">Aminoacyl-tRNA synthetase</keyword>
<dbReference type="GO" id="GO:0004831">
    <property type="term" value="F:tyrosine-tRNA ligase activity"/>
    <property type="evidence" value="ECO:0007669"/>
    <property type="project" value="UniProtKB-UniRule"/>
</dbReference>
<dbReference type="SUPFAM" id="SSF55174">
    <property type="entry name" value="Alpha-L RNA-binding motif"/>
    <property type="match status" value="1"/>
</dbReference>
<dbReference type="InterPro" id="IPR054608">
    <property type="entry name" value="SYY-like_C"/>
</dbReference>
<dbReference type="InterPro" id="IPR036986">
    <property type="entry name" value="S4_RNA-bd_sf"/>
</dbReference>
<protein>
    <recommendedName>
        <fullName evidence="9">Tyrosine--tRNA ligase</fullName>
        <ecNumber evidence="9">6.1.1.1</ecNumber>
    </recommendedName>
    <alternativeName>
        <fullName evidence="9">Tyrosyl-tRNA synthetase</fullName>
        <shortName evidence="9">TyrRS</shortName>
    </alternativeName>
</protein>
<accession>K9XZ42</accession>
<sequence length="408" mass="45704">MSASVSESNFEWLSRGTSEIFPNQPNSEDADENLIQRILKSDRHLRIKLGIDPTGTDIHLGHSIPFRKLRAFQDAGHTAVVIIGDFTAQIGDPTGKSEVRRQLTTEEVKQNAQTYLEQLRPILDFDTPDRLEIRYNSEWLGKLNLVQIQELLATMTVGQMLAKEGFAERYSQEKPIFLHEFLYPLMQGYDSVAVEADVELGGTDQKFNIAVGRDLQRHFGKRTQFGLLLPILLGTDGTQKMSKSLNNYVGLREDALSMYSKLEKTPDNLLKDYFELLTNLDLNQLPDNPRECQKLLAIEVVSQFHGLEAAKDAQKTAEQIVLQGNTTIGDSVPEYSLSQVEFPAKLFYILGASGLCQSSGEGRRQIQGGAVRLEGDRISDVNLTFNAAEELTGKVLQVGKKKFIRLID</sequence>
<dbReference type="GO" id="GO:0006437">
    <property type="term" value="P:tyrosyl-tRNA aminoacylation"/>
    <property type="evidence" value="ECO:0007669"/>
    <property type="project" value="UniProtKB-UniRule"/>
</dbReference>
<dbReference type="Gene3D" id="3.40.50.620">
    <property type="entry name" value="HUPs"/>
    <property type="match status" value="1"/>
</dbReference>
<dbReference type="AlphaFoldDB" id="K9XZ42"/>
<comment type="function">
    <text evidence="9">Catalyzes the attachment of tyrosine to tRNA(Tyr) in a two-step reaction: tyrosine is first activated by ATP to form Tyr-AMP and then transferred to the acceptor end of tRNA(Tyr).</text>
</comment>
<dbReference type="RefSeq" id="WP_015194599.1">
    <property type="nucleotide sequence ID" value="NC_019748.1"/>
</dbReference>
<comment type="catalytic activity">
    <reaction evidence="8 9">
        <text>tRNA(Tyr) + L-tyrosine + ATP = L-tyrosyl-tRNA(Tyr) + AMP + diphosphate + H(+)</text>
        <dbReference type="Rhea" id="RHEA:10220"/>
        <dbReference type="Rhea" id="RHEA-COMP:9706"/>
        <dbReference type="Rhea" id="RHEA-COMP:9707"/>
        <dbReference type="ChEBI" id="CHEBI:15378"/>
        <dbReference type="ChEBI" id="CHEBI:30616"/>
        <dbReference type="ChEBI" id="CHEBI:33019"/>
        <dbReference type="ChEBI" id="CHEBI:58315"/>
        <dbReference type="ChEBI" id="CHEBI:78442"/>
        <dbReference type="ChEBI" id="CHEBI:78536"/>
        <dbReference type="ChEBI" id="CHEBI:456215"/>
        <dbReference type="EC" id="6.1.1.1"/>
    </reaction>
</comment>
<name>K9XZ42_STAC7</name>
<dbReference type="InterPro" id="IPR002305">
    <property type="entry name" value="aa-tRNA-synth_Ic"/>
</dbReference>
<evidence type="ECO:0000313" key="13">
    <source>
        <dbReference type="Proteomes" id="UP000010473"/>
    </source>
</evidence>
<dbReference type="GO" id="GO:0005524">
    <property type="term" value="F:ATP binding"/>
    <property type="evidence" value="ECO:0007669"/>
    <property type="project" value="UniProtKB-UniRule"/>
</dbReference>
<dbReference type="Gene3D" id="3.10.290.10">
    <property type="entry name" value="RNA-binding S4 domain"/>
    <property type="match status" value="1"/>
</dbReference>
<evidence type="ECO:0000256" key="3">
    <source>
        <dbReference type="ARBA" id="ARBA00022741"/>
    </source>
</evidence>
<dbReference type="SUPFAM" id="SSF52374">
    <property type="entry name" value="Nucleotidylyl transferase"/>
    <property type="match status" value="1"/>
</dbReference>
<evidence type="ECO:0000313" key="12">
    <source>
        <dbReference type="EMBL" id="AFZ36937.1"/>
    </source>
</evidence>
<dbReference type="OrthoDB" id="9804243at2"/>
<evidence type="ECO:0000256" key="8">
    <source>
        <dbReference type="ARBA" id="ARBA00048248"/>
    </source>
</evidence>
<feature type="binding site" evidence="9">
    <location>
        <position position="243"/>
    </location>
    <ligand>
        <name>ATP</name>
        <dbReference type="ChEBI" id="CHEBI:30616"/>
    </ligand>
</feature>
<dbReference type="Gene3D" id="1.10.240.10">
    <property type="entry name" value="Tyrosyl-Transfer RNA Synthetase"/>
    <property type="match status" value="1"/>
</dbReference>
<evidence type="ECO:0000256" key="7">
    <source>
        <dbReference type="ARBA" id="ARBA00023146"/>
    </source>
</evidence>
<reference evidence="13" key="1">
    <citation type="journal article" date="2013" name="Proc. Natl. Acad. Sci. U.S.A.">
        <title>Improving the coverage of the cyanobacterial phylum using diversity-driven genome sequencing.</title>
        <authorList>
            <person name="Shih P.M."/>
            <person name="Wu D."/>
            <person name="Latifi A."/>
            <person name="Axen S.D."/>
            <person name="Fewer D.P."/>
            <person name="Talla E."/>
            <person name="Calteau A."/>
            <person name="Cai F."/>
            <person name="Tandeau de Marsac N."/>
            <person name="Rippka R."/>
            <person name="Herdman M."/>
            <person name="Sivonen K."/>
            <person name="Coursin T."/>
            <person name="Laurent T."/>
            <person name="Goodwin L."/>
            <person name="Nolan M."/>
            <person name="Davenport K.W."/>
            <person name="Han C.S."/>
            <person name="Rubin E.M."/>
            <person name="Eisen J.A."/>
            <person name="Woyke T."/>
            <person name="Gugger M."/>
            <person name="Kerfeld C.A."/>
        </authorList>
    </citation>
    <scope>NUCLEOTIDE SEQUENCE [LARGE SCALE GENOMIC DNA]</scope>
    <source>
        <strain evidence="13">ATCC 29371 / PCC 7437</strain>
    </source>
</reference>
<dbReference type="PANTHER" id="PTHR11766:SF1">
    <property type="entry name" value="TYROSINE--TRNA LIGASE"/>
    <property type="match status" value="1"/>
</dbReference>
<keyword evidence="5 10" id="KW-0694">RNA-binding</keyword>
<dbReference type="STRING" id="111780.Sta7437_3434"/>
<dbReference type="PANTHER" id="PTHR11766">
    <property type="entry name" value="TYROSYL-TRNA SYNTHETASE"/>
    <property type="match status" value="1"/>
</dbReference>
<dbReference type="FunFam" id="3.10.290.10:FF:000022">
    <property type="entry name" value="Tyrosine--tRNA ligase"/>
    <property type="match status" value="1"/>
</dbReference>
<feature type="domain" description="Tyrosine--tRNA ligase SYY-like C-terminal" evidence="11">
    <location>
        <begin position="330"/>
        <end position="404"/>
    </location>
</feature>
<dbReference type="InterPro" id="IPR024108">
    <property type="entry name" value="Tyr-tRNA-ligase_bac_2"/>
</dbReference>
<dbReference type="InterPro" id="IPR014729">
    <property type="entry name" value="Rossmann-like_a/b/a_fold"/>
</dbReference>
<dbReference type="KEGG" id="scs:Sta7437_3434"/>
<comment type="subcellular location">
    <subcellularLocation>
        <location evidence="9">Cytoplasm</location>
    </subcellularLocation>
</comment>
<dbReference type="NCBIfam" id="TIGR00234">
    <property type="entry name" value="tyrS"/>
    <property type="match status" value="1"/>
</dbReference>
<comment type="similarity">
    <text evidence="9">Belongs to the class-I aminoacyl-tRNA synthetase family. TyrS type 2 subfamily.</text>
</comment>
<comment type="subunit">
    <text evidence="9">Homodimer.</text>
</comment>
<feature type="short sequence motif" description="'KMSKS' region" evidence="9">
    <location>
        <begin position="240"/>
        <end position="244"/>
    </location>
</feature>
<dbReference type="Pfam" id="PF00579">
    <property type="entry name" value="tRNA-synt_1b"/>
    <property type="match status" value="1"/>
</dbReference>
<dbReference type="Pfam" id="PF22421">
    <property type="entry name" value="SYY_C-terminal"/>
    <property type="match status" value="1"/>
</dbReference>
<dbReference type="GO" id="GO:0003723">
    <property type="term" value="F:RNA binding"/>
    <property type="evidence" value="ECO:0007669"/>
    <property type="project" value="UniProtKB-KW"/>
</dbReference>
<proteinExistence type="inferred from homology"/>
<dbReference type="EC" id="6.1.1.1" evidence="9"/>
<evidence type="ECO:0000256" key="9">
    <source>
        <dbReference type="HAMAP-Rule" id="MF_02007"/>
    </source>
</evidence>
<evidence type="ECO:0000256" key="5">
    <source>
        <dbReference type="ARBA" id="ARBA00022884"/>
    </source>
</evidence>
<keyword evidence="4 9" id="KW-0067">ATP-binding</keyword>
<dbReference type="HOGENOM" id="CLU_024003_5_0_3"/>
<dbReference type="InterPro" id="IPR024088">
    <property type="entry name" value="Tyr-tRNA-ligase_bac-type"/>
</dbReference>
<evidence type="ECO:0000256" key="2">
    <source>
        <dbReference type="ARBA" id="ARBA00022598"/>
    </source>
</evidence>
<dbReference type="HAMAP" id="MF_02007">
    <property type="entry name" value="Tyr_tRNA_synth_type2"/>
    <property type="match status" value="1"/>
</dbReference>